<accession>A0A222P4E3</accession>
<keyword evidence="1" id="KW-0812">Transmembrane</keyword>
<feature type="transmembrane region" description="Helical" evidence="1">
    <location>
        <begin position="144"/>
        <end position="163"/>
    </location>
</feature>
<feature type="transmembrane region" description="Helical" evidence="1">
    <location>
        <begin position="114"/>
        <end position="132"/>
    </location>
</feature>
<keyword evidence="1" id="KW-1133">Transmembrane helix</keyword>
<evidence type="ECO:0000313" key="3">
    <source>
        <dbReference type="Proteomes" id="UP000201728"/>
    </source>
</evidence>
<reference evidence="3" key="1">
    <citation type="submission" date="2016-07" db="EMBL/GenBank/DDBJ databases">
        <authorList>
            <person name="Florea S."/>
            <person name="Webb J.S."/>
            <person name="Jaromczyk J."/>
            <person name="Schardl C.L."/>
        </authorList>
    </citation>
    <scope>NUCLEOTIDE SEQUENCE [LARGE SCALE GENOMIC DNA]</scope>
    <source>
        <strain evidence="3">CDC-D5610</strain>
    </source>
</reference>
<dbReference type="KEGG" id="lcd:clem_10545"/>
<protein>
    <recommendedName>
        <fullName evidence="4">Acyltransferase family protein</fullName>
    </recommendedName>
</protein>
<evidence type="ECO:0000256" key="1">
    <source>
        <dbReference type="SAM" id="Phobius"/>
    </source>
</evidence>
<organism evidence="2 3">
    <name type="scientific">Legionella clemsonensis</name>
    <dbReference type="NCBI Taxonomy" id="1867846"/>
    <lineage>
        <taxon>Bacteria</taxon>
        <taxon>Pseudomonadati</taxon>
        <taxon>Pseudomonadota</taxon>
        <taxon>Gammaproteobacteria</taxon>
        <taxon>Legionellales</taxon>
        <taxon>Legionellaceae</taxon>
        <taxon>Legionella</taxon>
    </lineage>
</organism>
<dbReference type="AlphaFoldDB" id="A0A222P4E3"/>
<evidence type="ECO:0000313" key="2">
    <source>
        <dbReference type="EMBL" id="ASQ46655.1"/>
    </source>
</evidence>
<keyword evidence="3" id="KW-1185">Reference proteome</keyword>
<keyword evidence="1" id="KW-0472">Membrane</keyword>
<name>A0A222P4E3_9GAMM</name>
<dbReference type="Proteomes" id="UP000201728">
    <property type="component" value="Chromosome"/>
</dbReference>
<dbReference type="EMBL" id="CP016397">
    <property type="protein sequence ID" value="ASQ46655.1"/>
    <property type="molecule type" value="Genomic_DNA"/>
</dbReference>
<feature type="transmembrane region" description="Helical" evidence="1">
    <location>
        <begin position="245"/>
        <end position="264"/>
    </location>
</feature>
<gene>
    <name evidence="2" type="ORF">clem_10545</name>
</gene>
<evidence type="ECO:0008006" key="4">
    <source>
        <dbReference type="Google" id="ProtNLM"/>
    </source>
</evidence>
<feature type="transmembrane region" description="Helical" evidence="1">
    <location>
        <begin position="22"/>
        <end position="42"/>
    </location>
</feature>
<proteinExistence type="predicted"/>
<feature type="transmembrane region" description="Helical" evidence="1">
    <location>
        <begin position="88"/>
        <end position="107"/>
    </location>
</feature>
<feature type="transmembrane region" description="Helical" evidence="1">
    <location>
        <begin position="219"/>
        <end position="239"/>
    </location>
</feature>
<sequence length="292" mass="33753">MPISFICAGNFVRYMIKRIRRIFPGLTVCMFCMYYLIGSLFVSSSALSYLLSPNTLVTTLTHILSMHGPKIPGVFTDFLYPEAINGSLWTLPIEFIYYIMLGLLLSLSTHWRTIAYLVAGFILLHFISRNTWINQLYYANKFHLYYLTLFGLAFSGGALLSALQKYWLVYKNYLLILSVTSLLFFSYLPCVLKVINLTLLTITFALTIPDSLIKRKFDISYGIYIYAFPIQQITINLITADFIKGMLLAIFFTILAGFFSYYFVEKPFLKPKIKKNNERMKKLIVRPHTFST</sequence>